<dbReference type="InterPro" id="IPR036770">
    <property type="entry name" value="Ankyrin_rpt-contain_sf"/>
</dbReference>
<sequence>MASSSASADDCAHQASNANQASMEENKHMILLACSYDLQADVLSLLSSSVSCDRSLLMDDCGRSPMHIAASLRDYDDDDDAEDSTPHLISLLLSHGFDVDAEVTAKSSSLPGAPGGELDMENIAGWTPMHFAAAAGASKKIDVLAANGANIYADANDCTPLHVAYRNGHIQAASVLLNKTSADPAARDRWGVSVVDAAAAAEDDEEGAKWIAMLLPKCSPCPPAPSSAPFPRGFTCGHAAAAAGNEACVRAIANACGERGVDVLSAQSERGVTPMHVLATAVATRSDAERYERCARAIASLVGDEAYRTKDSAGCTPGDYLMSACRRAECKPPKSLARLLPTTGKDADASRTTGPAASTSNASSADTKAAADHIPLGAAFGMLSEREQDRHVKRLIAMRTDTAVRECLISCNDAETVAASKLRITEISRRAMDAGSVTRRRTRARWVAEARSSSEFQAAIENDNARALVHAVLKDPSAITTVASHGEAGALAFLVLNRLRQMQKIHEENGKSDETKLPGLDSLRVSKLKPSWVEDEESAIESMNAAVATSEAALRGALGADVPDDEVAHAAAVRAREELERVAPHLAERARARQRQKAEAAADEIEKVDEDTDEIEKVETNADEIEEVSKVDTLRSDAVHPHPASPSLLVNFRGYIVYGLLVALWSACIAWWMNG</sequence>
<keyword evidence="2 3" id="KW-0040">ANK repeat</keyword>
<dbReference type="PANTHER" id="PTHR24123">
    <property type="entry name" value="ANKYRIN REPEAT-CONTAINING"/>
    <property type="match status" value="1"/>
</dbReference>
<proteinExistence type="predicted"/>
<dbReference type="SUPFAM" id="SSF48403">
    <property type="entry name" value="Ankyrin repeat"/>
    <property type="match status" value="1"/>
</dbReference>
<gene>
    <name evidence="6" type="ORF">PPROV_000976700</name>
</gene>
<feature type="transmembrane region" description="Helical" evidence="5">
    <location>
        <begin position="655"/>
        <end position="673"/>
    </location>
</feature>
<evidence type="ECO:0000313" key="6">
    <source>
        <dbReference type="EMBL" id="GHP11037.1"/>
    </source>
</evidence>
<dbReference type="Gene3D" id="1.25.40.20">
    <property type="entry name" value="Ankyrin repeat-containing domain"/>
    <property type="match status" value="1"/>
</dbReference>
<reference evidence="6" key="1">
    <citation type="submission" date="2020-10" db="EMBL/GenBank/DDBJ databases">
        <title>Unveiling of a novel bifunctional photoreceptor, Dualchrome1, isolated from a cosmopolitan green alga.</title>
        <authorList>
            <person name="Suzuki S."/>
            <person name="Kawachi M."/>
        </authorList>
    </citation>
    <scope>NUCLEOTIDE SEQUENCE</scope>
    <source>
        <strain evidence="6">NIES 2893</strain>
    </source>
</reference>
<evidence type="ECO:0000256" key="3">
    <source>
        <dbReference type="PROSITE-ProRule" id="PRU00023"/>
    </source>
</evidence>
<dbReference type="EMBL" id="BNJQ01000032">
    <property type="protein sequence ID" value="GHP11037.1"/>
    <property type="molecule type" value="Genomic_DNA"/>
</dbReference>
<keyword evidence="5" id="KW-0812">Transmembrane</keyword>
<evidence type="ECO:0000256" key="4">
    <source>
        <dbReference type="SAM" id="MobiDB-lite"/>
    </source>
</evidence>
<dbReference type="Pfam" id="PF12796">
    <property type="entry name" value="Ank_2"/>
    <property type="match status" value="1"/>
</dbReference>
<feature type="region of interest" description="Disordered" evidence="4">
    <location>
        <begin position="595"/>
        <end position="623"/>
    </location>
</feature>
<keyword evidence="5" id="KW-0472">Membrane</keyword>
<evidence type="ECO:0000256" key="5">
    <source>
        <dbReference type="SAM" id="Phobius"/>
    </source>
</evidence>
<organism evidence="6 7">
    <name type="scientific">Pycnococcus provasolii</name>
    <dbReference type="NCBI Taxonomy" id="41880"/>
    <lineage>
        <taxon>Eukaryota</taxon>
        <taxon>Viridiplantae</taxon>
        <taxon>Chlorophyta</taxon>
        <taxon>Pseudoscourfieldiophyceae</taxon>
        <taxon>Pseudoscourfieldiales</taxon>
        <taxon>Pycnococcaceae</taxon>
        <taxon>Pycnococcus</taxon>
    </lineage>
</organism>
<dbReference type="InterPro" id="IPR002110">
    <property type="entry name" value="Ankyrin_rpt"/>
</dbReference>
<evidence type="ECO:0000256" key="1">
    <source>
        <dbReference type="ARBA" id="ARBA00022737"/>
    </source>
</evidence>
<feature type="compositionally biased region" description="Low complexity" evidence="4">
    <location>
        <begin position="352"/>
        <end position="368"/>
    </location>
</feature>
<dbReference type="AlphaFoldDB" id="A0A830I1L3"/>
<dbReference type="PROSITE" id="PS50088">
    <property type="entry name" value="ANK_REPEAT"/>
    <property type="match status" value="3"/>
</dbReference>
<evidence type="ECO:0000256" key="2">
    <source>
        <dbReference type="ARBA" id="ARBA00023043"/>
    </source>
</evidence>
<name>A0A830I1L3_9CHLO</name>
<dbReference type="InterPro" id="IPR051165">
    <property type="entry name" value="Multifunctional_ANK_Repeat"/>
</dbReference>
<dbReference type="SMART" id="SM00248">
    <property type="entry name" value="ANK"/>
    <property type="match status" value="4"/>
</dbReference>
<feature type="compositionally biased region" description="Acidic residues" evidence="4">
    <location>
        <begin position="601"/>
        <end position="614"/>
    </location>
</feature>
<dbReference type="Proteomes" id="UP000660262">
    <property type="component" value="Unassembled WGS sequence"/>
</dbReference>
<feature type="repeat" description="ANK" evidence="3">
    <location>
        <begin position="156"/>
        <end position="189"/>
    </location>
</feature>
<accession>A0A830I1L3</accession>
<comment type="caution">
    <text evidence="6">The sequence shown here is derived from an EMBL/GenBank/DDBJ whole genome shotgun (WGS) entry which is preliminary data.</text>
</comment>
<dbReference type="PANTHER" id="PTHR24123:SF33">
    <property type="entry name" value="PROTEIN HOS4"/>
    <property type="match status" value="1"/>
</dbReference>
<feature type="repeat" description="ANK" evidence="3">
    <location>
        <begin position="61"/>
        <end position="104"/>
    </location>
</feature>
<evidence type="ECO:0000313" key="7">
    <source>
        <dbReference type="Proteomes" id="UP000660262"/>
    </source>
</evidence>
<keyword evidence="7" id="KW-1185">Reference proteome</keyword>
<feature type="region of interest" description="Disordered" evidence="4">
    <location>
        <begin position="337"/>
        <end position="368"/>
    </location>
</feature>
<feature type="repeat" description="ANK" evidence="3">
    <location>
        <begin position="124"/>
        <end position="156"/>
    </location>
</feature>
<keyword evidence="5" id="KW-1133">Transmembrane helix</keyword>
<keyword evidence="1" id="KW-0677">Repeat</keyword>
<dbReference type="PROSITE" id="PS50297">
    <property type="entry name" value="ANK_REP_REGION"/>
    <property type="match status" value="1"/>
</dbReference>
<dbReference type="OrthoDB" id="515479at2759"/>
<protein>
    <submittedName>
        <fullName evidence="6">Uncharacterized protein</fullName>
    </submittedName>
</protein>